<feature type="compositionally biased region" description="Basic and acidic residues" evidence="1">
    <location>
        <begin position="100"/>
        <end position="112"/>
    </location>
</feature>
<feature type="compositionally biased region" description="Polar residues" evidence="1">
    <location>
        <begin position="878"/>
        <end position="889"/>
    </location>
</feature>
<dbReference type="GO" id="GO:0005634">
    <property type="term" value="C:nucleus"/>
    <property type="evidence" value="ECO:0007669"/>
    <property type="project" value="TreeGrafter"/>
</dbReference>
<dbReference type="Gene3D" id="4.10.240.10">
    <property type="entry name" value="Zn(2)-C6 fungal-type DNA-binding domain"/>
    <property type="match status" value="1"/>
</dbReference>
<dbReference type="InterPro" id="IPR001138">
    <property type="entry name" value="Zn2Cys6_DnaBD"/>
</dbReference>
<feature type="compositionally biased region" description="Polar residues" evidence="1">
    <location>
        <begin position="54"/>
        <end position="63"/>
    </location>
</feature>
<evidence type="ECO:0000256" key="1">
    <source>
        <dbReference type="SAM" id="MobiDB-lite"/>
    </source>
</evidence>
<evidence type="ECO:0000313" key="4">
    <source>
        <dbReference type="Proteomes" id="UP001388673"/>
    </source>
</evidence>
<dbReference type="InterPro" id="IPR036864">
    <property type="entry name" value="Zn2-C6_fun-type_DNA-bd_sf"/>
</dbReference>
<keyword evidence="4" id="KW-1185">Reference proteome</keyword>
<feature type="domain" description="Zn(2)-C6 fungal-type" evidence="2">
    <location>
        <begin position="119"/>
        <end position="155"/>
    </location>
</feature>
<gene>
    <name evidence="3" type="ORF">IAR55_003992</name>
</gene>
<dbReference type="Pfam" id="PF00172">
    <property type="entry name" value="Zn_clus"/>
    <property type="match status" value="1"/>
</dbReference>
<proteinExistence type="predicted"/>
<protein>
    <recommendedName>
        <fullName evidence="2">Zn(2)-C6 fungal-type domain-containing protein</fullName>
    </recommendedName>
</protein>
<feature type="compositionally biased region" description="Polar residues" evidence="1">
    <location>
        <begin position="254"/>
        <end position="314"/>
    </location>
</feature>
<dbReference type="GO" id="GO:0008270">
    <property type="term" value="F:zinc ion binding"/>
    <property type="evidence" value="ECO:0007669"/>
    <property type="project" value="InterPro"/>
</dbReference>
<feature type="compositionally biased region" description="Basic and acidic residues" evidence="1">
    <location>
        <begin position="228"/>
        <end position="245"/>
    </location>
</feature>
<dbReference type="RefSeq" id="XP_066802474.1">
    <property type="nucleotide sequence ID" value="XM_066947095.1"/>
</dbReference>
<dbReference type="GeneID" id="92181250"/>
<feature type="compositionally biased region" description="Low complexity" evidence="1">
    <location>
        <begin position="185"/>
        <end position="197"/>
    </location>
</feature>
<evidence type="ECO:0000259" key="2">
    <source>
        <dbReference type="PROSITE" id="PS50048"/>
    </source>
</evidence>
<reference evidence="3 4" key="1">
    <citation type="journal article" date="2024" name="bioRxiv">
        <title>Comparative genomics of Cryptococcus and Kwoniella reveals pathogenesis evolution and contrasting karyotype dynamics via intercentromeric recombination or chromosome fusion.</title>
        <authorList>
            <person name="Coelho M.A."/>
            <person name="David-Palma M."/>
            <person name="Shea T."/>
            <person name="Bowers K."/>
            <person name="McGinley-Smith S."/>
            <person name="Mohammad A.W."/>
            <person name="Gnirke A."/>
            <person name="Yurkov A.M."/>
            <person name="Nowrousian M."/>
            <person name="Sun S."/>
            <person name="Cuomo C.A."/>
            <person name="Heitman J."/>
        </authorList>
    </citation>
    <scope>NUCLEOTIDE SEQUENCE [LARGE SCALE GENOMIC DNA]</scope>
    <source>
        <strain evidence="3 4">CBS 13917</strain>
    </source>
</reference>
<dbReference type="KEGG" id="kne:92181250"/>
<dbReference type="SUPFAM" id="SSF57701">
    <property type="entry name" value="Zn2/Cys6 DNA-binding domain"/>
    <property type="match status" value="1"/>
</dbReference>
<feature type="compositionally biased region" description="Polar residues" evidence="1">
    <location>
        <begin position="1"/>
        <end position="29"/>
    </location>
</feature>
<feature type="compositionally biased region" description="Polar residues" evidence="1">
    <location>
        <begin position="198"/>
        <end position="222"/>
    </location>
</feature>
<feature type="region of interest" description="Disordered" evidence="1">
    <location>
        <begin position="157"/>
        <end position="331"/>
    </location>
</feature>
<dbReference type="PANTHER" id="PTHR31644">
    <property type="entry name" value="TRANSCRIPTIONAL ACTIVATOR ARO80-RELATED"/>
    <property type="match status" value="1"/>
</dbReference>
<evidence type="ECO:0000313" key="3">
    <source>
        <dbReference type="EMBL" id="KAK8853288.1"/>
    </source>
</evidence>
<dbReference type="FunFam" id="4.10.240.10:FF:000027">
    <property type="entry name" value="Specific RNA polymerase II transcription factor"/>
    <property type="match status" value="1"/>
</dbReference>
<dbReference type="PROSITE" id="PS50048">
    <property type="entry name" value="ZN2_CY6_FUNGAL_2"/>
    <property type="match status" value="1"/>
</dbReference>
<dbReference type="SMART" id="SM00066">
    <property type="entry name" value="GAL4"/>
    <property type="match status" value="1"/>
</dbReference>
<feature type="region of interest" description="Disordered" evidence="1">
    <location>
        <begin position="1"/>
        <end position="113"/>
    </location>
</feature>
<sequence length="1003" mass="109335">MSGQPAANSNTFGSKSSYPQHPRVISTNILSHPPSRLSPPPGIGLAEALGPIAGTSSSKPSGTNGAGRPSGPWANSYGSDDGSTVPQTQPESTGGPNVEVNKKKKEDKEGYTPKRGYRACVHCRLRKARCDLGDVNAPSEPPCSRCRREQRDCVFLPSKRRRKTSITEDLEREESQDAPQVEVYPAHASSSGSSAPPQLSTQQSFTSDNSKPVDWNLSSSQPAHRPHIKEETGLPHFRERPKWSHDPSLADYTAGNNKQALLSRSGGPSNFRPNNVHNHSTAPVQYTPQSHPTVTDTTTPGSLGESSVASTSGVSPGHRAKKRRTEPEGTRKIVNASLSNEMDALEILAHAATDGEGDLDGGDSKNNRTHAGDAKRVAWNIGEEDPPPVRALSEFHLIKSGILDESGLHELVDLFFQHHHPALPIFLTARIPRTREQLVDLAHNDAFLLTCIVAVASRHPPDNRFKDVHDRTWAILRDTMADYSFAGLPASIGFVEGVLLLAENLPRETVTPPKDYSVRILAGPGTETAGVHGTDNRRSWALIGLAIRAAYLLGLDQIALEIDEAKRSPNVERARSVWTWCYLYDRTIDKCRLAFWSRGPSLCFVGYSHISQTGEAAGRVNFPLQLSPGAESDETMHDDSASLMQALVELTQIMTNAHDSLYPNKMRTATLVRQGEYFLFLDGYRRALDTHRTVWTPKKWSNLTLKELSWMTYHFVRLYVSSFGYSAHVKRAQWRAEEDSAAGREAARQSIQLFPRGSASSPDALYIFESIGAANEILRSSIRLAQMGSIRYLPSRYLINISYAAVFALKSSYSGAVVGKEMKGIRELVGQVCTALVLACSDKDHPAVRYGQMLRMLSKKLEQLSDASAVPSRFASPEPTSESGPQPNEGSAPPSWVMPTDPFSAPTAHLPSFGGMSFSMPGVGPTMASAYGVDIGIDGVGGGDQNGSVNGGLDFNVNWGIEGLEGDGRPQQEGLFDFDGNYNFDLKGFFDDFTLEGSGFPFR</sequence>
<dbReference type="PROSITE" id="PS00463">
    <property type="entry name" value="ZN2_CY6_FUNGAL_1"/>
    <property type="match status" value="1"/>
</dbReference>
<dbReference type="EMBL" id="JBCAWK010000007">
    <property type="protein sequence ID" value="KAK8853288.1"/>
    <property type="molecule type" value="Genomic_DNA"/>
</dbReference>
<feature type="region of interest" description="Disordered" evidence="1">
    <location>
        <begin position="868"/>
        <end position="901"/>
    </location>
</feature>
<organism evidence="3 4">
    <name type="scientific">Kwoniella newhampshirensis</name>
    <dbReference type="NCBI Taxonomy" id="1651941"/>
    <lineage>
        <taxon>Eukaryota</taxon>
        <taxon>Fungi</taxon>
        <taxon>Dikarya</taxon>
        <taxon>Basidiomycota</taxon>
        <taxon>Agaricomycotina</taxon>
        <taxon>Tremellomycetes</taxon>
        <taxon>Tremellales</taxon>
        <taxon>Cryptococcaceae</taxon>
        <taxon>Kwoniella</taxon>
    </lineage>
</organism>
<accession>A0AAW0YY90</accession>
<feature type="region of interest" description="Disordered" evidence="1">
    <location>
        <begin position="131"/>
        <end position="150"/>
    </location>
</feature>
<comment type="caution">
    <text evidence="3">The sequence shown here is derived from an EMBL/GenBank/DDBJ whole genome shotgun (WGS) entry which is preliminary data.</text>
</comment>
<dbReference type="GO" id="GO:0000981">
    <property type="term" value="F:DNA-binding transcription factor activity, RNA polymerase II-specific"/>
    <property type="evidence" value="ECO:0007669"/>
    <property type="project" value="InterPro"/>
</dbReference>
<dbReference type="Proteomes" id="UP001388673">
    <property type="component" value="Unassembled WGS sequence"/>
</dbReference>
<dbReference type="PANTHER" id="PTHR31644:SF1">
    <property type="entry name" value="ZN(II)2CYS6 TRANSCRIPTION FACTOR (EUROFUNG)"/>
    <property type="match status" value="1"/>
</dbReference>
<dbReference type="CDD" id="cd12148">
    <property type="entry name" value="fungal_TF_MHR"/>
    <property type="match status" value="1"/>
</dbReference>
<dbReference type="InterPro" id="IPR052780">
    <property type="entry name" value="AAA_Catabolism_Regulators"/>
</dbReference>
<name>A0AAW0YY90_9TREE</name>
<dbReference type="AlphaFoldDB" id="A0AAW0YY90"/>
<feature type="compositionally biased region" description="Polar residues" evidence="1">
    <location>
        <begin position="76"/>
        <end position="95"/>
    </location>
</feature>
<dbReference type="CDD" id="cd00067">
    <property type="entry name" value="GAL4"/>
    <property type="match status" value="1"/>
</dbReference>